<dbReference type="EMBL" id="FNRP01000007">
    <property type="protein sequence ID" value="SEA50446.1"/>
    <property type="molecule type" value="Genomic_DNA"/>
</dbReference>
<reference evidence="1 2" key="1">
    <citation type="submission" date="2016-10" db="EMBL/GenBank/DDBJ databases">
        <authorList>
            <person name="de Groot N.N."/>
        </authorList>
    </citation>
    <scope>NUCLEOTIDE SEQUENCE [LARGE SCALE GENOMIC DNA]</scope>
    <source>
        <strain evidence="1 2">NLAE-zl-G339</strain>
    </source>
</reference>
<dbReference type="Proteomes" id="UP000183040">
    <property type="component" value="Unassembled WGS sequence"/>
</dbReference>
<proteinExistence type="predicted"/>
<evidence type="ECO:0000313" key="1">
    <source>
        <dbReference type="EMBL" id="SEA50446.1"/>
    </source>
</evidence>
<name>A0A1H4BQK6_9BACE</name>
<accession>A0A1H4BQK6</accession>
<evidence type="ECO:0000313" key="2">
    <source>
        <dbReference type="Proteomes" id="UP000183040"/>
    </source>
</evidence>
<sequence length="124" mass="14100">MMKRAITINNIPAIIWGDDSDRVIIAIHGNQSNKAIRTSANRIDTHRARSILGLLLFRKGTSNHQMECANLYLKGDNDDLCESNVVFQFAERFSCKLNITKEAGHYFHTPTELASLNNWLEKII</sequence>
<dbReference type="RefSeq" id="WP_022199145.1">
    <property type="nucleotide sequence ID" value="NZ_CP042282.1"/>
</dbReference>
<dbReference type="AlphaFoldDB" id="A0A1H4BQK6"/>
<evidence type="ECO:0008006" key="3">
    <source>
        <dbReference type="Google" id="ProtNLM"/>
    </source>
</evidence>
<protein>
    <recommendedName>
        <fullName evidence="3">Alpha/beta hydrolase</fullName>
    </recommendedName>
</protein>
<gene>
    <name evidence="1" type="ORF">SAMN04487924_107117</name>
</gene>
<organism evidence="1 2">
    <name type="scientific">Bacteroides xylanisolvens</name>
    <dbReference type="NCBI Taxonomy" id="371601"/>
    <lineage>
        <taxon>Bacteria</taxon>
        <taxon>Pseudomonadati</taxon>
        <taxon>Bacteroidota</taxon>
        <taxon>Bacteroidia</taxon>
        <taxon>Bacteroidales</taxon>
        <taxon>Bacteroidaceae</taxon>
        <taxon>Bacteroides</taxon>
    </lineage>
</organism>